<dbReference type="Gene3D" id="3.40.50.1000">
    <property type="entry name" value="HAD superfamily/HAD-like"/>
    <property type="match status" value="1"/>
</dbReference>
<protein>
    <recommendedName>
        <fullName evidence="2">Sucrose phosphatase-like domain-containing protein</fullName>
    </recommendedName>
</protein>
<dbReference type="Gene3D" id="3.90.1070.10">
    <property type="match status" value="1"/>
</dbReference>
<dbReference type="InterPro" id="IPR023214">
    <property type="entry name" value="HAD_sf"/>
</dbReference>
<dbReference type="InterPro" id="IPR051518">
    <property type="entry name" value="Sucrose_Phosphatase"/>
</dbReference>
<dbReference type="GO" id="GO:0016791">
    <property type="term" value="F:phosphatase activity"/>
    <property type="evidence" value="ECO:0007669"/>
    <property type="project" value="UniProtKB-ARBA"/>
</dbReference>
<dbReference type="SUPFAM" id="SSF56784">
    <property type="entry name" value="HAD-like"/>
    <property type="match status" value="1"/>
</dbReference>
<reference evidence="3 4" key="1">
    <citation type="journal article" date="2022" name="IScience">
        <title>An ultrasensitive nanofiber-based assay for enzymatic hydrolysis and deep-sea microbial degradation of cellulose.</title>
        <authorList>
            <person name="Tsudome M."/>
            <person name="Tachioka M."/>
            <person name="Miyazaki M."/>
            <person name="Uchimura K."/>
            <person name="Tsuda M."/>
            <person name="Takaki Y."/>
            <person name="Deguchi S."/>
        </authorList>
    </citation>
    <scope>NUCLEOTIDE SEQUENCE [LARGE SCALE GENOMIC DNA]</scope>
    <source>
        <strain evidence="3 4">GE09</strain>
    </source>
</reference>
<dbReference type="NCBIfam" id="TIGR01484">
    <property type="entry name" value="HAD-SF-IIB"/>
    <property type="match status" value="1"/>
</dbReference>
<evidence type="ECO:0000313" key="3">
    <source>
        <dbReference type="EMBL" id="BCD99377.1"/>
    </source>
</evidence>
<sequence length="278" mass="30983">MATHLICTDLDRTLIPNGSHEEPLLARARFGNIFKYNDAKLAYVSGRSIALVEQGIAEYLLPRPNAIIADVGASIYHANDTGWEPDPHWHTLIAKDWQGQSWQSLIEYLTVIDNITLQEEQTNQSCPHKLSYYTPPDVNADELQHTIQQILGEQGFNSRAIWSLDEAKNCGLLDILPASVSKLHAIEFLAKTQDIDLCQCLFAGDSGNDLEALESHIPAVLVANASPEVRRLAMQGAKRLNNEDKLYLAQYQSQDDNGHYAGGILQGIEHFYPELYSA</sequence>
<keyword evidence="4" id="KW-1185">Reference proteome</keyword>
<dbReference type="InterPro" id="IPR006380">
    <property type="entry name" value="SPP-like_dom"/>
</dbReference>
<accession>A0AAN2BLT4</accession>
<dbReference type="PANTHER" id="PTHR46521">
    <property type="entry name" value="SUCROSE-PHOSPHATASE 2-RELATED"/>
    <property type="match status" value="1"/>
</dbReference>
<dbReference type="KEGG" id="marq:MARGE09_P3579"/>
<gene>
    <name evidence="3" type="ORF">MARGE09_P3579</name>
</gene>
<dbReference type="GO" id="GO:0000287">
    <property type="term" value="F:magnesium ion binding"/>
    <property type="evidence" value="ECO:0007669"/>
    <property type="project" value="UniProtKB-ARBA"/>
</dbReference>
<keyword evidence="1" id="KW-0378">Hydrolase</keyword>
<name>A0AAN2BLT4_9GAMM</name>
<organism evidence="3 4">
    <name type="scientific">Marinagarivorans cellulosilyticus</name>
    <dbReference type="NCBI Taxonomy" id="2721545"/>
    <lineage>
        <taxon>Bacteria</taxon>
        <taxon>Pseudomonadati</taxon>
        <taxon>Pseudomonadota</taxon>
        <taxon>Gammaproteobacteria</taxon>
        <taxon>Cellvibrionales</taxon>
        <taxon>Cellvibrionaceae</taxon>
        <taxon>Marinagarivorans</taxon>
    </lineage>
</organism>
<evidence type="ECO:0000313" key="4">
    <source>
        <dbReference type="Proteomes" id="UP001320119"/>
    </source>
</evidence>
<dbReference type="SFLD" id="SFLDG01141">
    <property type="entry name" value="C2.B.1:_Sucrose_Phosphatase_Li"/>
    <property type="match status" value="1"/>
</dbReference>
<dbReference type="AlphaFoldDB" id="A0AAN2BLT4"/>
<dbReference type="InterPro" id="IPR036412">
    <property type="entry name" value="HAD-like_sf"/>
</dbReference>
<evidence type="ECO:0000256" key="1">
    <source>
        <dbReference type="ARBA" id="ARBA00022801"/>
    </source>
</evidence>
<feature type="domain" description="Sucrose phosphatase-like" evidence="2">
    <location>
        <begin position="4"/>
        <end position="271"/>
    </location>
</feature>
<dbReference type="SFLD" id="SFLDG01140">
    <property type="entry name" value="C2.B:_Phosphomannomutase_and_P"/>
    <property type="match status" value="1"/>
</dbReference>
<dbReference type="InterPro" id="IPR006379">
    <property type="entry name" value="HAD-SF_hydro_IIB"/>
</dbReference>
<dbReference type="SFLD" id="SFLDS00003">
    <property type="entry name" value="Haloacid_Dehalogenase"/>
    <property type="match status" value="1"/>
</dbReference>
<evidence type="ECO:0000259" key="2">
    <source>
        <dbReference type="Pfam" id="PF05116"/>
    </source>
</evidence>
<dbReference type="Proteomes" id="UP001320119">
    <property type="component" value="Chromosome"/>
</dbReference>
<dbReference type="Pfam" id="PF05116">
    <property type="entry name" value="S6PP"/>
    <property type="match status" value="1"/>
</dbReference>
<dbReference type="EMBL" id="AP023086">
    <property type="protein sequence ID" value="BCD99377.1"/>
    <property type="molecule type" value="Genomic_DNA"/>
</dbReference>
<dbReference type="RefSeq" id="WP_236984611.1">
    <property type="nucleotide sequence ID" value="NZ_AP023086.1"/>
</dbReference>
<proteinExistence type="predicted"/>
<dbReference type="PANTHER" id="PTHR46521:SF4">
    <property type="entry name" value="SUCROSE-PHOSPHATASE 2-RELATED"/>
    <property type="match status" value="1"/>
</dbReference>